<evidence type="ECO:0000313" key="11">
    <source>
        <dbReference type="Proteomes" id="UP000237344"/>
    </source>
</evidence>
<evidence type="ECO:0000256" key="5">
    <source>
        <dbReference type="ARBA" id="ARBA00022741"/>
    </source>
</evidence>
<evidence type="ECO:0000256" key="1">
    <source>
        <dbReference type="ARBA" id="ARBA00004202"/>
    </source>
</evidence>
<feature type="domain" description="ABC transporter" evidence="9">
    <location>
        <begin position="15"/>
        <end position="248"/>
    </location>
</feature>
<evidence type="ECO:0000256" key="3">
    <source>
        <dbReference type="ARBA" id="ARBA00022448"/>
    </source>
</evidence>
<dbReference type="GO" id="GO:0016887">
    <property type="term" value="F:ATP hydrolysis activity"/>
    <property type="evidence" value="ECO:0007669"/>
    <property type="project" value="InterPro"/>
</dbReference>
<dbReference type="InterPro" id="IPR017871">
    <property type="entry name" value="ABC_transporter-like_CS"/>
</dbReference>
<dbReference type="PROSITE" id="PS50893">
    <property type="entry name" value="ABC_TRANSPORTER_2"/>
    <property type="match status" value="1"/>
</dbReference>
<dbReference type="InterPro" id="IPR003439">
    <property type="entry name" value="ABC_transporter-like_ATP-bd"/>
</dbReference>
<evidence type="ECO:0000256" key="6">
    <source>
        <dbReference type="ARBA" id="ARBA00022840"/>
    </source>
</evidence>
<proteinExistence type="inferred from homology"/>
<dbReference type="EC" id="3.6.3.-" evidence="10"/>
<dbReference type="InterPro" id="IPR003593">
    <property type="entry name" value="AAA+_ATPase"/>
</dbReference>
<sequence length="254" mass="27656">MNAEHAMAGDAPVVVAARALCRNRGENLLLDAVDLDIRKGEKVAVLGPSGAGKSTLIRCFNRTEAHDSGTLSINGEEIDSTTDLVKLRGMVGLVFQNYHLFPHLSVLDNCTLAPRLVRNMSPGQARALALGFLEQVGIREQAQRYPAQLSGGQQQRAAIARALCMQPQIMMFDEPTAALDPEAIHGVMAIIDDLCDAGITTIFVTHEMGFARRLADRIVFMDRGRVLENAPATSFFGGPRSARARMFLERQLCP</sequence>
<keyword evidence="8" id="KW-0472">Membrane</keyword>
<evidence type="ECO:0000313" key="10">
    <source>
        <dbReference type="EMBL" id="POF64304.1"/>
    </source>
</evidence>
<dbReference type="EMBL" id="POTC01000001">
    <property type="protein sequence ID" value="POF64304.1"/>
    <property type="molecule type" value="Genomic_DNA"/>
</dbReference>
<evidence type="ECO:0000256" key="8">
    <source>
        <dbReference type="ARBA" id="ARBA00023136"/>
    </source>
</evidence>
<comment type="subcellular location">
    <subcellularLocation>
        <location evidence="1">Cell membrane</location>
        <topology evidence="1">Peripheral membrane protein</topology>
    </subcellularLocation>
</comment>
<dbReference type="SUPFAM" id="SSF52540">
    <property type="entry name" value="P-loop containing nucleoside triphosphate hydrolases"/>
    <property type="match status" value="1"/>
</dbReference>
<dbReference type="PANTHER" id="PTHR43166:SF9">
    <property type="entry name" value="GLUTAMATE_ASPARTATE IMPORT ATP-BINDING PROTEIN GLTL"/>
    <property type="match status" value="1"/>
</dbReference>
<comment type="similarity">
    <text evidence="2">Belongs to the ABC transporter superfamily.</text>
</comment>
<dbReference type="RefSeq" id="WP_239019871.1">
    <property type="nucleotide sequence ID" value="NZ_NKUE01000003.1"/>
</dbReference>
<dbReference type="GO" id="GO:0015424">
    <property type="term" value="F:ABC-type amino acid transporter activity"/>
    <property type="evidence" value="ECO:0007669"/>
    <property type="project" value="InterPro"/>
</dbReference>
<dbReference type="Pfam" id="PF00005">
    <property type="entry name" value="ABC_tran"/>
    <property type="match status" value="1"/>
</dbReference>
<keyword evidence="3" id="KW-0813">Transport</keyword>
<name>A0A2S3W605_9PROT</name>
<keyword evidence="7" id="KW-0029">Amino-acid transport</keyword>
<keyword evidence="11" id="KW-1185">Reference proteome</keyword>
<dbReference type="PANTHER" id="PTHR43166">
    <property type="entry name" value="AMINO ACID IMPORT ATP-BINDING PROTEIN"/>
    <property type="match status" value="1"/>
</dbReference>
<protein>
    <submittedName>
        <fullName evidence="10">Glutamine transport ATP-binding protein GlnQ</fullName>
        <ecNumber evidence="10">3.6.3.-</ecNumber>
    </submittedName>
</protein>
<keyword evidence="4" id="KW-1003">Cell membrane</keyword>
<dbReference type="InterPro" id="IPR027417">
    <property type="entry name" value="P-loop_NTPase"/>
</dbReference>
<evidence type="ECO:0000256" key="4">
    <source>
        <dbReference type="ARBA" id="ARBA00022475"/>
    </source>
</evidence>
<dbReference type="PIRSF" id="PIRSF039085">
    <property type="entry name" value="ABC_ATPase_HisP"/>
    <property type="match status" value="1"/>
</dbReference>
<dbReference type="InterPro" id="IPR050086">
    <property type="entry name" value="MetN_ABC_transporter-like"/>
</dbReference>
<dbReference type="Gene3D" id="3.40.50.300">
    <property type="entry name" value="P-loop containing nucleotide triphosphate hydrolases"/>
    <property type="match status" value="1"/>
</dbReference>
<dbReference type="PROSITE" id="PS00211">
    <property type="entry name" value="ABC_TRANSPORTER_1"/>
    <property type="match status" value="1"/>
</dbReference>
<evidence type="ECO:0000259" key="9">
    <source>
        <dbReference type="PROSITE" id="PS50893"/>
    </source>
</evidence>
<dbReference type="Proteomes" id="UP000237344">
    <property type="component" value="Unassembled WGS sequence"/>
</dbReference>
<keyword evidence="6 10" id="KW-0067">ATP-binding</keyword>
<evidence type="ECO:0000256" key="2">
    <source>
        <dbReference type="ARBA" id="ARBA00005417"/>
    </source>
</evidence>
<dbReference type="InterPro" id="IPR030679">
    <property type="entry name" value="ABC_ATPase_HisP-typ"/>
</dbReference>
<comment type="caution">
    <text evidence="10">The sequence shown here is derived from an EMBL/GenBank/DDBJ whole genome shotgun (WGS) entry which is preliminary data.</text>
</comment>
<keyword evidence="5" id="KW-0547">Nucleotide-binding</keyword>
<accession>A0A2S3W605</accession>
<dbReference type="GO" id="GO:0005524">
    <property type="term" value="F:ATP binding"/>
    <property type="evidence" value="ECO:0007669"/>
    <property type="project" value="UniProtKB-KW"/>
</dbReference>
<dbReference type="GO" id="GO:0005886">
    <property type="term" value="C:plasma membrane"/>
    <property type="evidence" value="ECO:0007669"/>
    <property type="project" value="UniProtKB-SubCell"/>
</dbReference>
<gene>
    <name evidence="10" type="primary">glnQ</name>
    <name evidence="10" type="ORF">KMAL_01990</name>
</gene>
<dbReference type="AlphaFoldDB" id="A0A2S3W605"/>
<reference evidence="10 11" key="1">
    <citation type="submission" date="2018-01" db="EMBL/GenBank/DDBJ databases">
        <title>Draft Genome Sequence of Komagataeibacter maltaceti LMG 1529, a Vinegar Producing Acetic Acid Bacterium Isolated from Malt Vinegar Brewery Acetifiers.</title>
        <authorList>
            <person name="Zhang Q."/>
            <person name="Hollensteiner J."/>
            <person name="Poehlein A."/>
            <person name="Daniel R."/>
        </authorList>
    </citation>
    <scope>NUCLEOTIDE SEQUENCE [LARGE SCALE GENOMIC DNA]</scope>
    <source>
        <strain evidence="10 11">LMG 1529</strain>
    </source>
</reference>
<evidence type="ECO:0000256" key="7">
    <source>
        <dbReference type="ARBA" id="ARBA00022970"/>
    </source>
</evidence>
<keyword evidence="10" id="KW-0378">Hydrolase</keyword>
<organism evidence="10 11">
    <name type="scientific">Novacetimonas maltaceti</name>
    <dbReference type="NCBI Taxonomy" id="1203393"/>
    <lineage>
        <taxon>Bacteria</taxon>
        <taxon>Pseudomonadati</taxon>
        <taxon>Pseudomonadota</taxon>
        <taxon>Alphaproteobacteria</taxon>
        <taxon>Acetobacterales</taxon>
        <taxon>Acetobacteraceae</taxon>
        <taxon>Novacetimonas</taxon>
    </lineage>
</organism>
<dbReference type="SMART" id="SM00382">
    <property type="entry name" value="AAA"/>
    <property type="match status" value="1"/>
</dbReference>